<evidence type="ECO:0000313" key="2">
    <source>
        <dbReference type="Proteomes" id="UP000318538"/>
    </source>
</evidence>
<dbReference type="InterPro" id="IPR010035">
    <property type="entry name" value="Thi_S"/>
</dbReference>
<dbReference type="KEGG" id="rlc:K227x_13480"/>
<dbReference type="InterPro" id="IPR016155">
    <property type="entry name" value="Mopterin_synth/thiamin_S_b"/>
</dbReference>
<protein>
    <recommendedName>
        <fullName evidence="3">Sulfur carrier protein ThiS</fullName>
    </recommendedName>
</protein>
<dbReference type="EMBL" id="CP036525">
    <property type="protein sequence ID" value="QDT02969.1"/>
    <property type="molecule type" value="Genomic_DNA"/>
</dbReference>
<sequence>MPPLTKRTTDLITITVNGETVEIESTMSVQQMLDTVDVPPNYLAVEINGDVVPRQQYEATMVAAGDDIEVVTLVGGG</sequence>
<accession>A0A517N739</accession>
<proteinExistence type="predicted"/>
<evidence type="ECO:0008006" key="3">
    <source>
        <dbReference type="Google" id="ProtNLM"/>
    </source>
</evidence>
<reference evidence="1 2" key="1">
    <citation type="submission" date="2019-02" db="EMBL/GenBank/DDBJ databases">
        <title>Deep-cultivation of Planctomycetes and their phenomic and genomic characterization uncovers novel biology.</title>
        <authorList>
            <person name="Wiegand S."/>
            <person name="Jogler M."/>
            <person name="Boedeker C."/>
            <person name="Pinto D."/>
            <person name="Vollmers J."/>
            <person name="Rivas-Marin E."/>
            <person name="Kohn T."/>
            <person name="Peeters S.H."/>
            <person name="Heuer A."/>
            <person name="Rast P."/>
            <person name="Oberbeckmann S."/>
            <person name="Bunk B."/>
            <person name="Jeske O."/>
            <person name="Meyerdierks A."/>
            <person name="Storesund J.E."/>
            <person name="Kallscheuer N."/>
            <person name="Luecker S."/>
            <person name="Lage O.M."/>
            <person name="Pohl T."/>
            <person name="Merkel B.J."/>
            <person name="Hornburger P."/>
            <person name="Mueller R.-W."/>
            <person name="Bruemmer F."/>
            <person name="Labrenz M."/>
            <person name="Spormann A.M."/>
            <person name="Op den Camp H."/>
            <person name="Overmann J."/>
            <person name="Amann R."/>
            <person name="Jetten M.S.M."/>
            <person name="Mascher T."/>
            <person name="Medema M.H."/>
            <person name="Devos D.P."/>
            <person name="Kaster A.-K."/>
            <person name="Ovreas L."/>
            <person name="Rohde M."/>
            <person name="Galperin M.Y."/>
            <person name="Jogler C."/>
        </authorList>
    </citation>
    <scope>NUCLEOTIDE SEQUENCE [LARGE SCALE GENOMIC DNA]</scope>
    <source>
        <strain evidence="1 2">K22_7</strain>
    </source>
</reference>
<dbReference type="Proteomes" id="UP000318538">
    <property type="component" value="Chromosome"/>
</dbReference>
<dbReference type="Pfam" id="PF02597">
    <property type="entry name" value="ThiS"/>
    <property type="match status" value="1"/>
</dbReference>
<dbReference type="InterPro" id="IPR012675">
    <property type="entry name" value="Beta-grasp_dom_sf"/>
</dbReference>
<dbReference type="AlphaFoldDB" id="A0A517N739"/>
<name>A0A517N739_9BACT</name>
<organism evidence="1 2">
    <name type="scientific">Rubripirellula lacrimiformis</name>
    <dbReference type="NCBI Taxonomy" id="1930273"/>
    <lineage>
        <taxon>Bacteria</taxon>
        <taxon>Pseudomonadati</taxon>
        <taxon>Planctomycetota</taxon>
        <taxon>Planctomycetia</taxon>
        <taxon>Pirellulales</taxon>
        <taxon>Pirellulaceae</taxon>
        <taxon>Rubripirellula</taxon>
    </lineage>
</organism>
<dbReference type="PANTHER" id="PTHR34472:SF1">
    <property type="entry name" value="SULFUR CARRIER PROTEIN THIS"/>
    <property type="match status" value="1"/>
</dbReference>
<dbReference type="SUPFAM" id="SSF54285">
    <property type="entry name" value="MoaD/ThiS"/>
    <property type="match status" value="1"/>
</dbReference>
<evidence type="ECO:0000313" key="1">
    <source>
        <dbReference type="EMBL" id="QDT02969.1"/>
    </source>
</evidence>
<dbReference type="PANTHER" id="PTHR34472">
    <property type="entry name" value="SULFUR CARRIER PROTEIN THIS"/>
    <property type="match status" value="1"/>
</dbReference>
<dbReference type="CDD" id="cd00565">
    <property type="entry name" value="Ubl_ThiS"/>
    <property type="match status" value="1"/>
</dbReference>
<dbReference type="Gene3D" id="3.10.20.30">
    <property type="match status" value="1"/>
</dbReference>
<keyword evidence="2" id="KW-1185">Reference proteome</keyword>
<gene>
    <name evidence="1" type="ORF">K227x_13480</name>
</gene>
<dbReference type="InterPro" id="IPR003749">
    <property type="entry name" value="ThiS/MoaD-like"/>
</dbReference>
<dbReference type="NCBIfam" id="TIGR01683">
    <property type="entry name" value="thiS"/>
    <property type="match status" value="1"/>
</dbReference>